<dbReference type="PANTHER" id="PTHR32347:SF23">
    <property type="entry name" value="BLL5650 PROTEIN"/>
    <property type="match status" value="1"/>
</dbReference>
<organism evidence="5 6">
    <name type="scientific">Natronospirillum operosum</name>
    <dbReference type="NCBI Taxonomy" id="2759953"/>
    <lineage>
        <taxon>Bacteria</taxon>
        <taxon>Pseudomonadati</taxon>
        <taxon>Pseudomonadota</taxon>
        <taxon>Gammaproteobacteria</taxon>
        <taxon>Oceanospirillales</taxon>
        <taxon>Natronospirillaceae</taxon>
        <taxon>Natronospirillum</taxon>
    </lineage>
</organism>
<gene>
    <name evidence="5" type="ORF">E4656_07530</name>
</gene>
<evidence type="ECO:0000256" key="4">
    <source>
        <dbReference type="SAM" id="MobiDB-lite"/>
    </source>
</evidence>
<evidence type="ECO:0000313" key="6">
    <source>
        <dbReference type="Proteomes" id="UP000297475"/>
    </source>
</evidence>
<evidence type="ECO:0000256" key="1">
    <source>
        <dbReference type="ARBA" id="ARBA00004196"/>
    </source>
</evidence>
<dbReference type="AlphaFoldDB" id="A0A4Z0WF09"/>
<dbReference type="PANTHER" id="PTHR32347">
    <property type="entry name" value="EFFLUX SYSTEM COMPONENT YKNX-RELATED"/>
    <property type="match status" value="1"/>
</dbReference>
<evidence type="ECO:0000313" key="5">
    <source>
        <dbReference type="EMBL" id="TGG94022.1"/>
    </source>
</evidence>
<reference evidence="5 6" key="1">
    <citation type="submission" date="2019-04" db="EMBL/GenBank/DDBJ databases">
        <title>Natronospirillum operosus gen. nov., sp. nov., a haloalkaliphilic satellite isolated from decaying biomass of laboratory culture of cyanobacterium Geitlerinema sp. and proposal of Natronospirillaceae fam. nov. and Saccharospirillaceae fam. nov.</title>
        <authorList>
            <person name="Kevbrin V."/>
            <person name="Boltyanskaya Y."/>
            <person name="Koziaeva V."/>
            <person name="Grouzdev D.S."/>
            <person name="Park M."/>
            <person name="Cho J."/>
        </authorList>
    </citation>
    <scope>NUCLEOTIDE SEQUENCE [LARGE SCALE GENOMIC DNA]</scope>
    <source>
        <strain evidence="5 6">G-116</strain>
    </source>
</reference>
<protein>
    <submittedName>
        <fullName evidence="5">Biotin/lipoyl-binding protein</fullName>
    </submittedName>
</protein>
<name>A0A4Z0WF09_9GAMM</name>
<comment type="subcellular location">
    <subcellularLocation>
        <location evidence="1">Cell envelope</location>
    </subcellularLocation>
</comment>
<keyword evidence="6" id="KW-1185">Reference proteome</keyword>
<accession>A0A4Z0WF09</accession>
<proteinExistence type="predicted"/>
<keyword evidence="2 3" id="KW-0175">Coiled coil</keyword>
<dbReference type="EMBL" id="SRMF01000002">
    <property type="protein sequence ID" value="TGG94022.1"/>
    <property type="molecule type" value="Genomic_DNA"/>
</dbReference>
<sequence length="408" mass="44862">MHKRVVRIAVALAILGLAILLAVLMINGGNDTAEEEAESPATEITAIEVAPGRYAPQMTWVGTVMARREAELSTPIAADVLELLVGEGDSVVAGQPLIELDTRQLDWDLAQARTEVRELELSQEQLLDQQETDEAMLALERELLVQSERALARERGLRERGASTEAALDEAESRTIQARQSVRQRESALAQHPRELSRLELQRERAEIGLERLEDQARRAAMTAPFDGIVDAVNTSAGQQVGSGQVLVSLHDPDSRVWRVNAPDRNAEALEARLNSAWVAQSRRAARVSEGAASRYVEFPVPAELDWAPGEMHQAMVQRPHVDNVQPVPAAALYSNNRIFLVDDDDQLQSSVIVPLGATWIDGDEYWLIDAADLPADGLILASRLPNVLNGLRVEVTETRTVSSNREQ</sequence>
<feature type="region of interest" description="Disordered" evidence="4">
    <location>
        <begin position="155"/>
        <end position="193"/>
    </location>
</feature>
<dbReference type="InterPro" id="IPR050465">
    <property type="entry name" value="UPF0194_transport"/>
</dbReference>
<evidence type="ECO:0000256" key="2">
    <source>
        <dbReference type="ARBA" id="ARBA00023054"/>
    </source>
</evidence>
<dbReference type="Gene3D" id="2.40.50.100">
    <property type="match status" value="2"/>
</dbReference>
<dbReference type="Proteomes" id="UP000297475">
    <property type="component" value="Unassembled WGS sequence"/>
</dbReference>
<dbReference type="GO" id="GO:0030313">
    <property type="term" value="C:cell envelope"/>
    <property type="evidence" value="ECO:0007669"/>
    <property type="project" value="UniProtKB-SubCell"/>
</dbReference>
<comment type="caution">
    <text evidence="5">The sequence shown here is derived from an EMBL/GenBank/DDBJ whole genome shotgun (WGS) entry which is preliminary data.</text>
</comment>
<dbReference type="OrthoDB" id="8524475at2"/>
<dbReference type="RefSeq" id="WP_135482591.1">
    <property type="nucleotide sequence ID" value="NZ_SRMF01000002.1"/>
</dbReference>
<dbReference type="SUPFAM" id="SSF111369">
    <property type="entry name" value="HlyD-like secretion proteins"/>
    <property type="match status" value="1"/>
</dbReference>
<feature type="coiled-coil region" evidence="3">
    <location>
        <begin position="196"/>
        <end position="223"/>
    </location>
</feature>
<evidence type="ECO:0000256" key="3">
    <source>
        <dbReference type="SAM" id="Coils"/>
    </source>
</evidence>